<feature type="region of interest" description="Disordered" evidence="1">
    <location>
        <begin position="245"/>
        <end position="267"/>
    </location>
</feature>
<organism evidence="3 4">
    <name type="scientific">Rhodocollybia butyracea</name>
    <dbReference type="NCBI Taxonomy" id="206335"/>
    <lineage>
        <taxon>Eukaryota</taxon>
        <taxon>Fungi</taxon>
        <taxon>Dikarya</taxon>
        <taxon>Basidiomycota</taxon>
        <taxon>Agaricomycotina</taxon>
        <taxon>Agaricomycetes</taxon>
        <taxon>Agaricomycetidae</taxon>
        <taxon>Agaricales</taxon>
        <taxon>Marasmiineae</taxon>
        <taxon>Omphalotaceae</taxon>
        <taxon>Rhodocollybia</taxon>
    </lineage>
</organism>
<feature type="transmembrane region" description="Helical" evidence="2">
    <location>
        <begin position="57"/>
        <end position="79"/>
    </location>
</feature>
<dbReference type="EMBL" id="JADNRY010000128">
    <property type="protein sequence ID" value="KAF9064241.1"/>
    <property type="molecule type" value="Genomic_DNA"/>
</dbReference>
<gene>
    <name evidence="3" type="ORF">BDP27DRAFT_1426089</name>
</gene>
<keyword evidence="2" id="KW-0472">Membrane</keyword>
<accession>A0A9P5PIZ4</accession>
<evidence type="ECO:0000313" key="4">
    <source>
        <dbReference type="Proteomes" id="UP000772434"/>
    </source>
</evidence>
<evidence type="ECO:0000313" key="3">
    <source>
        <dbReference type="EMBL" id="KAF9064241.1"/>
    </source>
</evidence>
<sequence>MSQVPFLSTFLADVPIESFAYGIFFVLSIASSIFILMRHSPMGNTPNRIRCNSWLTFFRSPMVLGSIGIFASVTAHWIITFIRLFEAFVTRLDNPQPYLAALAQPTYIVKTGFLCASLLIADVLVIYRLWIIIDKQLYIVLFPMSTCFGLLESPRNLRRKCYHLYGLDDLLLHHIPVPVKHSVLRNRCIPSMAGISFMLINVRVGLGWAKIAEPTVVTTGITAGSNMPMRPLAISISQVIEDSEGGGVETSHYSETSQYGERKPDGL</sequence>
<keyword evidence="2" id="KW-1133">Transmembrane helix</keyword>
<protein>
    <submittedName>
        <fullName evidence="3">Uncharacterized protein</fullName>
    </submittedName>
</protein>
<comment type="caution">
    <text evidence="3">The sequence shown here is derived from an EMBL/GenBank/DDBJ whole genome shotgun (WGS) entry which is preliminary data.</text>
</comment>
<keyword evidence="4" id="KW-1185">Reference proteome</keyword>
<reference evidence="3" key="1">
    <citation type="submission" date="2020-11" db="EMBL/GenBank/DDBJ databases">
        <authorList>
            <consortium name="DOE Joint Genome Institute"/>
            <person name="Ahrendt S."/>
            <person name="Riley R."/>
            <person name="Andreopoulos W."/>
            <person name="Labutti K."/>
            <person name="Pangilinan J."/>
            <person name="Ruiz-Duenas F.J."/>
            <person name="Barrasa J.M."/>
            <person name="Sanchez-Garcia M."/>
            <person name="Camarero S."/>
            <person name="Miyauchi S."/>
            <person name="Serrano A."/>
            <person name="Linde D."/>
            <person name="Babiker R."/>
            <person name="Drula E."/>
            <person name="Ayuso-Fernandez I."/>
            <person name="Pacheco R."/>
            <person name="Padilla G."/>
            <person name="Ferreira P."/>
            <person name="Barriuso J."/>
            <person name="Kellner H."/>
            <person name="Castanera R."/>
            <person name="Alfaro M."/>
            <person name="Ramirez L."/>
            <person name="Pisabarro A.G."/>
            <person name="Kuo A."/>
            <person name="Tritt A."/>
            <person name="Lipzen A."/>
            <person name="He G."/>
            <person name="Yan M."/>
            <person name="Ng V."/>
            <person name="Cullen D."/>
            <person name="Martin F."/>
            <person name="Rosso M.-N."/>
            <person name="Henrissat B."/>
            <person name="Hibbett D."/>
            <person name="Martinez A.T."/>
            <person name="Grigoriev I.V."/>
        </authorList>
    </citation>
    <scope>NUCLEOTIDE SEQUENCE</scope>
    <source>
        <strain evidence="3">AH 40177</strain>
    </source>
</reference>
<dbReference type="Proteomes" id="UP000772434">
    <property type="component" value="Unassembled WGS sequence"/>
</dbReference>
<evidence type="ECO:0000256" key="1">
    <source>
        <dbReference type="SAM" id="MobiDB-lite"/>
    </source>
</evidence>
<dbReference type="OrthoDB" id="3250682at2759"/>
<proteinExistence type="predicted"/>
<keyword evidence="2" id="KW-0812">Transmembrane</keyword>
<feature type="transmembrane region" description="Helical" evidence="2">
    <location>
        <begin position="20"/>
        <end position="37"/>
    </location>
</feature>
<name>A0A9P5PIZ4_9AGAR</name>
<dbReference type="AlphaFoldDB" id="A0A9P5PIZ4"/>
<evidence type="ECO:0000256" key="2">
    <source>
        <dbReference type="SAM" id="Phobius"/>
    </source>
</evidence>
<feature type="transmembrane region" description="Helical" evidence="2">
    <location>
        <begin position="107"/>
        <end position="130"/>
    </location>
</feature>